<reference evidence="3" key="1">
    <citation type="submission" date="2020-08" db="EMBL/GenBank/DDBJ databases">
        <title>Multicomponent nature underlies the extraordinary mechanical properties of spider dragline silk.</title>
        <authorList>
            <person name="Kono N."/>
            <person name="Nakamura H."/>
            <person name="Mori M."/>
            <person name="Yoshida Y."/>
            <person name="Ohtoshi R."/>
            <person name="Malay A.D."/>
            <person name="Moran D.A.P."/>
            <person name="Tomita M."/>
            <person name="Numata K."/>
            <person name="Arakawa K."/>
        </authorList>
    </citation>
    <scope>NUCLEOTIDE SEQUENCE</scope>
</reference>
<dbReference type="GO" id="GO:0071897">
    <property type="term" value="P:DNA biosynthetic process"/>
    <property type="evidence" value="ECO:0007669"/>
    <property type="project" value="UniProtKB-ARBA"/>
</dbReference>
<dbReference type="Proteomes" id="UP000887159">
    <property type="component" value="Unassembled WGS sequence"/>
</dbReference>
<dbReference type="PROSITE" id="PS50878">
    <property type="entry name" value="RT_POL"/>
    <property type="match status" value="1"/>
</dbReference>
<dbReference type="Pfam" id="PF00078">
    <property type="entry name" value="RVT_1"/>
    <property type="match status" value="1"/>
</dbReference>
<evidence type="ECO:0000313" key="3">
    <source>
        <dbReference type="EMBL" id="GFY03463.1"/>
    </source>
</evidence>
<accession>A0A8X6S285</accession>
<evidence type="ECO:0000259" key="2">
    <source>
        <dbReference type="PROSITE" id="PS50878"/>
    </source>
</evidence>
<dbReference type="EMBL" id="BMAU01021238">
    <property type="protein sequence ID" value="GFY03463.1"/>
    <property type="molecule type" value="Genomic_DNA"/>
</dbReference>
<evidence type="ECO:0000313" key="4">
    <source>
        <dbReference type="Proteomes" id="UP000887159"/>
    </source>
</evidence>
<dbReference type="InterPro" id="IPR043502">
    <property type="entry name" value="DNA/RNA_pol_sf"/>
</dbReference>
<dbReference type="PANTHER" id="PTHR19446">
    <property type="entry name" value="REVERSE TRANSCRIPTASES"/>
    <property type="match status" value="1"/>
</dbReference>
<dbReference type="SUPFAM" id="SSF56672">
    <property type="entry name" value="DNA/RNA polymerases"/>
    <property type="match status" value="1"/>
</dbReference>
<organism evidence="3 4">
    <name type="scientific">Trichonephila clavipes</name>
    <name type="common">Golden silk orbweaver</name>
    <name type="synonym">Nephila clavipes</name>
    <dbReference type="NCBI Taxonomy" id="2585209"/>
    <lineage>
        <taxon>Eukaryota</taxon>
        <taxon>Metazoa</taxon>
        <taxon>Ecdysozoa</taxon>
        <taxon>Arthropoda</taxon>
        <taxon>Chelicerata</taxon>
        <taxon>Arachnida</taxon>
        <taxon>Araneae</taxon>
        <taxon>Araneomorphae</taxon>
        <taxon>Entelegynae</taxon>
        <taxon>Araneoidea</taxon>
        <taxon>Nephilidae</taxon>
        <taxon>Trichonephila</taxon>
    </lineage>
</organism>
<evidence type="ECO:0000256" key="1">
    <source>
        <dbReference type="SAM" id="MobiDB-lite"/>
    </source>
</evidence>
<comment type="caution">
    <text evidence="3">The sequence shown here is derived from an EMBL/GenBank/DDBJ whole genome shotgun (WGS) entry which is preliminary data.</text>
</comment>
<sequence>MTTSRLSGKPFSSPEEWRHREPPTRPPIVESLSPAFVAECLRAAENSAPGEDLISYRHWKEIDPDCAVLARIFTVCIKIADISSGWKTSRTILIHKKGEVSNLDNRRPISLSNTIYKMFTKCLAKKLSEWCETHAVLSPAQKGFSFYDGVLEHNFLLTQHLETARRCRINKFVAWLDISKVFGSVPKQVILDSLVACGADQDFISPVFSIYHGSNTSVPTEEGPTPPIQLRNGVKQGCPLSGILFHLSIDKVLHTIQENREHRAILAFADDLVLLADDAEDLQDV</sequence>
<protein>
    <submittedName>
        <fullName evidence="3">Retrovirus-related Pol polyprotein from type-1 retrotransposable element R2</fullName>
    </submittedName>
</protein>
<proteinExistence type="predicted"/>
<dbReference type="InterPro" id="IPR000477">
    <property type="entry name" value="RT_dom"/>
</dbReference>
<dbReference type="AlphaFoldDB" id="A0A8X6S285"/>
<gene>
    <name evidence="3" type="ORF">TNCV_3211011</name>
</gene>
<keyword evidence="4" id="KW-1185">Reference proteome</keyword>
<feature type="region of interest" description="Disordered" evidence="1">
    <location>
        <begin position="1"/>
        <end position="28"/>
    </location>
</feature>
<name>A0A8X6S285_TRICX</name>
<dbReference type="CDD" id="cd01650">
    <property type="entry name" value="RT_nLTR_like"/>
    <property type="match status" value="1"/>
</dbReference>
<feature type="domain" description="Reverse transcriptase" evidence="2">
    <location>
        <begin position="75"/>
        <end position="285"/>
    </location>
</feature>